<protein>
    <submittedName>
        <fullName evidence="1">Uncharacterized protein</fullName>
    </submittedName>
</protein>
<evidence type="ECO:0000313" key="1">
    <source>
        <dbReference type="EMBL" id="AEG13905.1"/>
    </source>
</evidence>
<dbReference type="Proteomes" id="UP000009229">
    <property type="component" value="Chromosome"/>
</dbReference>
<organism evidence="1 2">
    <name type="scientific">Desulfofundulus kuznetsovii (strain DSM 6115 / VKM B-1805 / 17)</name>
    <name type="common">Desulfotomaculum kuznetsovii</name>
    <dbReference type="NCBI Taxonomy" id="760568"/>
    <lineage>
        <taxon>Bacteria</taxon>
        <taxon>Bacillati</taxon>
        <taxon>Bacillota</taxon>
        <taxon>Clostridia</taxon>
        <taxon>Eubacteriales</taxon>
        <taxon>Peptococcaceae</taxon>
        <taxon>Desulfofundulus</taxon>
    </lineage>
</organism>
<gene>
    <name evidence="1" type="ordered locus">Desku_0271</name>
</gene>
<name>A0AAU8P857_DESK7</name>
<dbReference type="KEGG" id="dku:Desku_0271"/>
<dbReference type="EMBL" id="CP002770">
    <property type="protein sequence ID" value="AEG13905.1"/>
    <property type="molecule type" value="Genomic_DNA"/>
</dbReference>
<reference evidence="2" key="1">
    <citation type="submission" date="2011-05" db="EMBL/GenBank/DDBJ databases">
        <title>Complete sequence of Desulfotomaculum kuznetsovii DSM 6115.</title>
        <authorList>
            <person name="Lucas S."/>
            <person name="Han J."/>
            <person name="Lapidus A."/>
            <person name="Cheng J.-F."/>
            <person name="Goodwin L."/>
            <person name="Pitluck S."/>
            <person name="Peters L."/>
            <person name="Mikhailova N."/>
            <person name="Lu M."/>
            <person name="Saunders E."/>
            <person name="Han C."/>
            <person name="Tapia R."/>
            <person name="Land M."/>
            <person name="Hauser L."/>
            <person name="Kyrpides N."/>
            <person name="Ivanova N."/>
            <person name="Pagani I."/>
            <person name="Nazina T."/>
            <person name="Ivanova A."/>
            <person name="Parshina S."/>
            <person name="Kuever J."/>
            <person name="Muyzer G."/>
            <person name="Plugge C."/>
            <person name="Stams A."/>
            <person name="Woyke T."/>
        </authorList>
    </citation>
    <scope>NUCLEOTIDE SEQUENCE [LARGE SCALE GENOMIC DNA]</scope>
    <source>
        <strain evidence="2">DSM 6115 / VKM B-1805 / 17</strain>
    </source>
</reference>
<sequence>MTVSDFGPRAESGIITLTRINGAGVGGLAEIRGINRTNDYAFNRSLKLSN</sequence>
<proteinExistence type="predicted"/>
<dbReference type="AlphaFoldDB" id="A0AAU8P857"/>
<evidence type="ECO:0000313" key="2">
    <source>
        <dbReference type="Proteomes" id="UP000009229"/>
    </source>
</evidence>
<accession>A0AAU8P857</accession>
<keyword evidence="2" id="KW-1185">Reference proteome</keyword>